<protein>
    <submittedName>
        <fullName evidence="2">Uncharacterized protein</fullName>
    </submittedName>
</protein>
<organism evidence="2 3">
    <name type="scientific">Hypsizygus marmoreus</name>
    <name type="common">White beech mushroom</name>
    <name type="synonym">Agaricus marmoreus</name>
    <dbReference type="NCBI Taxonomy" id="39966"/>
    <lineage>
        <taxon>Eukaryota</taxon>
        <taxon>Fungi</taxon>
        <taxon>Dikarya</taxon>
        <taxon>Basidiomycota</taxon>
        <taxon>Agaricomycotina</taxon>
        <taxon>Agaricomycetes</taxon>
        <taxon>Agaricomycetidae</taxon>
        <taxon>Agaricales</taxon>
        <taxon>Tricholomatineae</taxon>
        <taxon>Lyophyllaceae</taxon>
        <taxon>Hypsizygus</taxon>
    </lineage>
</organism>
<reference evidence="2" key="1">
    <citation type="submission" date="2018-04" db="EMBL/GenBank/DDBJ databases">
        <title>Whole genome sequencing of Hypsizygus marmoreus.</title>
        <authorList>
            <person name="Choi I.-G."/>
            <person name="Min B."/>
            <person name="Kim J.-G."/>
            <person name="Kim S."/>
            <person name="Oh Y.-L."/>
            <person name="Kong W.-S."/>
            <person name="Park H."/>
            <person name="Jeong J."/>
            <person name="Song E.-S."/>
        </authorList>
    </citation>
    <scope>NUCLEOTIDE SEQUENCE [LARGE SCALE GENOMIC DNA]</scope>
    <source>
        <strain evidence="2">51987-8</strain>
    </source>
</reference>
<evidence type="ECO:0000313" key="3">
    <source>
        <dbReference type="Proteomes" id="UP000076154"/>
    </source>
</evidence>
<dbReference type="EMBL" id="LUEZ02000080">
    <property type="protein sequence ID" value="RDB19454.1"/>
    <property type="molecule type" value="Genomic_DNA"/>
</dbReference>
<sequence length="102" mass="11481">MHTSKVFLTGFVLLVQAAAHTGNEIFEHIGVQGVNRGRRGTPKLRIPRIRDIPASTLRHNMEFLDTPQAIEELRVEFPPAPESPSYHLLSMLYMIHGDPDVP</sequence>
<dbReference type="InParanoid" id="A0A369JJ77"/>
<dbReference type="AlphaFoldDB" id="A0A369JJ77"/>
<feature type="signal peptide" evidence="1">
    <location>
        <begin position="1"/>
        <end position="19"/>
    </location>
</feature>
<evidence type="ECO:0000256" key="1">
    <source>
        <dbReference type="SAM" id="SignalP"/>
    </source>
</evidence>
<evidence type="ECO:0000313" key="2">
    <source>
        <dbReference type="EMBL" id="RDB19454.1"/>
    </source>
</evidence>
<dbReference type="Proteomes" id="UP000076154">
    <property type="component" value="Unassembled WGS sequence"/>
</dbReference>
<keyword evidence="3" id="KW-1185">Reference proteome</keyword>
<gene>
    <name evidence="2" type="ORF">Hypma_013687</name>
</gene>
<proteinExistence type="predicted"/>
<name>A0A369JJ77_HYPMA</name>
<feature type="chain" id="PRO_5016984928" evidence="1">
    <location>
        <begin position="20"/>
        <end position="102"/>
    </location>
</feature>
<keyword evidence="1" id="KW-0732">Signal</keyword>
<comment type="caution">
    <text evidence="2">The sequence shown here is derived from an EMBL/GenBank/DDBJ whole genome shotgun (WGS) entry which is preliminary data.</text>
</comment>
<accession>A0A369JJ77</accession>